<dbReference type="InterPro" id="IPR011006">
    <property type="entry name" value="CheY-like_superfamily"/>
</dbReference>
<proteinExistence type="predicted"/>
<accession>A0A428MFQ9</accession>
<evidence type="ECO:0000313" key="1">
    <source>
        <dbReference type="EMBL" id="RSL15795.1"/>
    </source>
</evidence>
<evidence type="ECO:0000313" key="2">
    <source>
        <dbReference type="Proteomes" id="UP000269669"/>
    </source>
</evidence>
<dbReference type="AlphaFoldDB" id="A0A428MFQ9"/>
<dbReference type="OrthoDB" id="118122at2"/>
<organism evidence="1 2">
    <name type="scientific">Edaphobacter aggregans</name>
    <dbReference type="NCBI Taxonomy" id="570835"/>
    <lineage>
        <taxon>Bacteria</taxon>
        <taxon>Pseudomonadati</taxon>
        <taxon>Acidobacteriota</taxon>
        <taxon>Terriglobia</taxon>
        <taxon>Terriglobales</taxon>
        <taxon>Acidobacteriaceae</taxon>
        <taxon>Edaphobacter</taxon>
    </lineage>
</organism>
<name>A0A428MFQ9_9BACT</name>
<dbReference type="Gene3D" id="3.40.50.2300">
    <property type="match status" value="1"/>
</dbReference>
<dbReference type="RefSeq" id="WP_125484498.1">
    <property type="nucleotide sequence ID" value="NZ_RSDW01000001.1"/>
</dbReference>
<dbReference type="Proteomes" id="UP000269669">
    <property type="component" value="Unassembled WGS sequence"/>
</dbReference>
<sequence>MQTYRQAGTVIFVSDRSPEATVLQDIEAHGLVIQWAHSISAAVDLLNAARGKTVMVTELALADGNWRDLVERMRGIDICVPIVLASSSSTAELWWDALECGIDNILPASLLASLLCQLLETQAAS</sequence>
<reference evidence="1 2" key="1">
    <citation type="submission" date="2018-12" db="EMBL/GenBank/DDBJ databases">
        <title>Sequencing of bacterial isolates from soil warming experiment in Harvard Forest, Massachusetts, USA.</title>
        <authorList>
            <person name="Deangelis K."/>
        </authorList>
    </citation>
    <scope>NUCLEOTIDE SEQUENCE [LARGE SCALE GENOMIC DNA]</scope>
    <source>
        <strain evidence="1 2">EB153</strain>
    </source>
</reference>
<dbReference type="SUPFAM" id="SSF52172">
    <property type="entry name" value="CheY-like"/>
    <property type="match status" value="1"/>
</dbReference>
<gene>
    <name evidence="1" type="ORF">EDE15_1299</name>
</gene>
<keyword evidence="2" id="KW-1185">Reference proteome</keyword>
<protein>
    <recommendedName>
        <fullName evidence="3">Response regulator receiver domain-containing protein</fullName>
    </recommendedName>
</protein>
<comment type="caution">
    <text evidence="1">The sequence shown here is derived from an EMBL/GenBank/DDBJ whole genome shotgun (WGS) entry which is preliminary data.</text>
</comment>
<evidence type="ECO:0008006" key="3">
    <source>
        <dbReference type="Google" id="ProtNLM"/>
    </source>
</evidence>
<dbReference type="EMBL" id="RSDW01000001">
    <property type="protein sequence ID" value="RSL15795.1"/>
    <property type="molecule type" value="Genomic_DNA"/>
</dbReference>